<name>A0A8S2KWT7_9BILA</name>
<evidence type="ECO:0000256" key="1">
    <source>
        <dbReference type="SAM" id="MobiDB-lite"/>
    </source>
</evidence>
<gene>
    <name evidence="2" type="ORF">BYL167_LOCUS7036</name>
</gene>
<accession>A0A8S2KWT7</accession>
<reference evidence="2" key="1">
    <citation type="submission" date="2021-02" db="EMBL/GenBank/DDBJ databases">
        <authorList>
            <person name="Nowell W R."/>
        </authorList>
    </citation>
    <scope>NUCLEOTIDE SEQUENCE</scope>
</reference>
<dbReference type="Proteomes" id="UP000681967">
    <property type="component" value="Unassembled WGS sequence"/>
</dbReference>
<protein>
    <submittedName>
        <fullName evidence="2">Uncharacterized protein</fullName>
    </submittedName>
</protein>
<feature type="region of interest" description="Disordered" evidence="1">
    <location>
        <begin position="66"/>
        <end position="89"/>
    </location>
</feature>
<evidence type="ECO:0000313" key="3">
    <source>
        <dbReference type="Proteomes" id="UP000681967"/>
    </source>
</evidence>
<evidence type="ECO:0000313" key="2">
    <source>
        <dbReference type="EMBL" id="CAF3873225.1"/>
    </source>
</evidence>
<organism evidence="2 3">
    <name type="scientific">Rotaria magnacalcarata</name>
    <dbReference type="NCBI Taxonomy" id="392030"/>
    <lineage>
        <taxon>Eukaryota</taxon>
        <taxon>Metazoa</taxon>
        <taxon>Spiralia</taxon>
        <taxon>Gnathifera</taxon>
        <taxon>Rotifera</taxon>
        <taxon>Eurotatoria</taxon>
        <taxon>Bdelloidea</taxon>
        <taxon>Philodinida</taxon>
        <taxon>Philodinidae</taxon>
        <taxon>Rotaria</taxon>
    </lineage>
</organism>
<proteinExistence type="predicted"/>
<comment type="caution">
    <text evidence="2">The sequence shown here is derived from an EMBL/GenBank/DDBJ whole genome shotgun (WGS) entry which is preliminary data.</text>
</comment>
<sequence length="129" mass="14699">MGRLIKSLLKFSFGEVGVGENSRRRKLYSAKLEFTRLYRSPKNREKKEKVSTIEIETKQYLLNMSGKTPKSTFTESTVSGTSGGSAPLRAMPSRRRMAQNYLVIWVDGNINENIEDCRNTMSCSLRLIL</sequence>
<dbReference type="EMBL" id="CAJOBH010001782">
    <property type="protein sequence ID" value="CAF3873225.1"/>
    <property type="molecule type" value="Genomic_DNA"/>
</dbReference>
<dbReference type="AlphaFoldDB" id="A0A8S2KWT7"/>
<feature type="compositionally biased region" description="Low complexity" evidence="1">
    <location>
        <begin position="71"/>
        <end position="80"/>
    </location>
</feature>